<keyword evidence="1" id="KW-1133">Transmembrane helix</keyword>
<evidence type="ECO:0000256" key="1">
    <source>
        <dbReference type="SAM" id="Phobius"/>
    </source>
</evidence>
<proteinExistence type="predicted"/>
<dbReference type="RefSeq" id="WP_220161442.1">
    <property type="nucleotide sequence ID" value="NZ_CP080507.1"/>
</dbReference>
<name>A0A8F9XJ65_9BACT</name>
<dbReference type="KEGG" id="ole:K0B96_13660"/>
<keyword evidence="3" id="KW-1185">Reference proteome</keyword>
<protein>
    <submittedName>
        <fullName evidence="2">Uncharacterized protein</fullName>
    </submittedName>
</protein>
<keyword evidence="1" id="KW-0472">Membrane</keyword>
<organism evidence="2 3">
    <name type="scientific">Horticoccus luteus</name>
    <dbReference type="NCBI Taxonomy" id="2862869"/>
    <lineage>
        <taxon>Bacteria</taxon>
        <taxon>Pseudomonadati</taxon>
        <taxon>Verrucomicrobiota</taxon>
        <taxon>Opitutia</taxon>
        <taxon>Opitutales</taxon>
        <taxon>Opitutaceae</taxon>
        <taxon>Horticoccus</taxon>
    </lineage>
</organism>
<accession>A0A8F9XJ65</accession>
<gene>
    <name evidence="2" type="ORF">K0B96_13660</name>
</gene>
<feature type="transmembrane region" description="Helical" evidence="1">
    <location>
        <begin position="223"/>
        <end position="251"/>
    </location>
</feature>
<dbReference type="AlphaFoldDB" id="A0A8F9XJ65"/>
<keyword evidence="1" id="KW-0812">Transmembrane</keyword>
<dbReference type="Proteomes" id="UP000825051">
    <property type="component" value="Chromosome"/>
</dbReference>
<sequence>MASFLKKLSLARGPLRRVVLLPDHLFFARVIATSGDVAVARGEAELALEALSPFPLAQLYYGFFHVEGSSRALIYAAYRRRFATEVAADWKDANLVLPAFASVLGRPSDGIAGATWLIHGENSLVAVRWDDQAVPADVQIRPVFDEENRPAVRDALLLELTASERIRELHELPVANENSTGPEFEFIAGESTFVVTPEQAADLDVRDKTDLQQLRRAQARDRALWRVFLVCLAAIGLAMIGELTLAAGRVWQTTRVTRVMAQRPIVDAIMTAQSLTHRIDELSTKRLRPFEMLGIVGGAVRPKSIQFLRTTTDGLYRLEIQAQTESATDISTYRAGLVALPGIEKVDLYGPDTRGRMATFRMVVSFKPEALNTSMGEK</sequence>
<evidence type="ECO:0000313" key="2">
    <source>
        <dbReference type="EMBL" id="QYM78338.1"/>
    </source>
</evidence>
<reference evidence="2" key="1">
    <citation type="submission" date="2021-08" db="EMBL/GenBank/DDBJ databases">
        <title>Genome of a novel bacterium of the phylum Verrucomicrobia, Oleiharenicola sp. KSB-15.</title>
        <authorList>
            <person name="Chung J.-H."/>
            <person name="Ahn J.-H."/>
            <person name="Yoon Y."/>
            <person name="Kim D.-Y."/>
            <person name="An S.-H."/>
            <person name="Park I."/>
            <person name="Yeon J."/>
        </authorList>
    </citation>
    <scope>NUCLEOTIDE SEQUENCE</scope>
    <source>
        <strain evidence="2">KSB-15</strain>
    </source>
</reference>
<dbReference type="EMBL" id="CP080507">
    <property type="protein sequence ID" value="QYM78338.1"/>
    <property type="molecule type" value="Genomic_DNA"/>
</dbReference>
<evidence type="ECO:0000313" key="3">
    <source>
        <dbReference type="Proteomes" id="UP000825051"/>
    </source>
</evidence>